<protein>
    <submittedName>
        <fullName evidence="1">Uncharacterized protein</fullName>
    </submittedName>
</protein>
<name>A0A8S1IWU0_9CHLO</name>
<evidence type="ECO:0000313" key="1">
    <source>
        <dbReference type="EMBL" id="CAD7698357.1"/>
    </source>
</evidence>
<gene>
    <name evidence="1" type="ORF">OSTQU699_LOCUS3718</name>
</gene>
<reference evidence="1" key="1">
    <citation type="submission" date="2020-12" db="EMBL/GenBank/DDBJ databases">
        <authorList>
            <person name="Iha C."/>
        </authorList>
    </citation>
    <scope>NUCLEOTIDE SEQUENCE</scope>
</reference>
<comment type="caution">
    <text evidence="1">The sequence shown here is derived from an EMBL/GenBank/DDBJ whole genome shotgun (WGS) entry which is preliminary data.</text>
</comment>
<accession>A0A8S1IWU0</accession>
<proteinExistence type="predicted"/>
<dbReference type="Proteomes" id="UP000708148">
    <property type="component" value="Unassembled WGS sequence"/>
</dbReference>
<evidence type="ECO:0000313" key="2">
    <source>
        <dbReference type="Proteomes" id="UP000708148"/>
    </source>
</evidence>
<organism evidence="1 2">
    <name type="scientific">Ostreobium quekettii</name>
    <dbReference type="NCBI Taxonomy" id="121088"/>
    <lineage>
        <taxon>Eukaryota</taxon>
        <taxon>Viridiplantae</taxon>
        <taxon>Chlorophyta</taxon>
        <taxon>core chlorophytes</taxon>
        <taxon>Ulvophyceae</taxon>
        <taxon>TCBD clade</taxon>
        <taxon>Bryopsidales</taxon>
        <taxon>Ostreobineae</taxon>
        <taxon>Ostreobiaceae</taxon>
        <taxon>Ostreobium</taxon>
    </lineage>
</organism>
<dbReference type="EMBL" id="CAJHUC010000813">
    <property type="protein sequence ID" value="CAD7698357.1"/>
    <property type="molecule type" value="Genomic_DNA"/>
</dbReference>
<dbReference type="AlphaFoldDB" id="A0A8S1IWU0"/>
<sequence>MALGMMGRGKPGNVCCCMWCAYEHLIKCLDDEFMYLRKVLGVHRAVAAAPCCCALCPYRDGQHLAAMSAVWWVLERWRWSLCSEGAGGVTLRPLLLFEFADRRW</sequence>
<keyword evidence="2" id="KW-1185">Reference proteome</keyword>